<sequence>MKKNSYLLSCLAIAVSSACHAEVLTYPDPLGSSQSDFGGTGLLQMPNARI</sequence>
<comment type="caution">
    <text evidence="3">The sequence shown here is derived from an EMBL/GenBank/DDBJ whole genome shotgun (WGS) entry which is preliminary data.</text>
</comment>
<feature type="non-terminal residue" evidence="3">
    <location>
        <position position="50"/>
    </location>
</feature>
<dbReference type="EMBL" id="JAWPMK010000003">
    <property type="protein sequence ID" value="MDW9353083.1"/>
    <property type="molecule type" value="Genomic_DNA"/>
</dbReference>
<accession>A0AAP6B2E6</accession>
<dbReference type="AlphaFoldDB" id="A0AAP6B2E6"/>
<dbReference type="RefSeq" id="WP_318837798.1">
    <property type="nucleotide sequence ID" value="NZ_JAWPMK010000003.1"/>
</dbReference>
<proteinExistence type="predicted"/>
<feature type="signal peptide" evidence="2">
    <location>
        <begin position="1"/>
        <end position="21"/>
    </location>
</feature>
<evidence type="ECO:0000313" key="3">
    <source>
        <dbReference type="EMBL" id="MDW9353083.1"/>
    </source>
</evidence>
<reference evidence="3" key="1">
    <citation type="submission" date="2023-10" db="EMBL/GenBank/DDBJ databases">
        <title>Draft Genome Sequence of a Shiga toxin-producing Escherichia coli strain from deer meat showing an IS-element integration in the B-subunit of the Shiga toxin Stx2b gene.</title>
        <authorList>
            <person name="Projahn M."/>
            <person name="Borowiak M."/>
        </authorList>
    </citation>
    <scope>NUCLEOTIDE SEQUENCE</scope>
    <source>
        <strain evidence="3">BfR-EC-18960</strain>
    </source>
</reference>
<dbReference type="PROSITE" id="PS51257">
    <property type="entry name" value="PROKAR_LIPOPROTEIN"/>
    <property type="match status" value="1"/>
</dbReference>
<feature type="chain" id="PRO_5042936062" description="Lipoprotein" evidence="2">
    <location>
        <begin position="22"/>
        <end position="50"/>
    </location>
</feature>
<evidence type="ECO:0008006" key="5">
    <source>
        <dbReference type="Google" id="ProtNLM"/>
    </source>
</evidence>
<name>A0AAP6B2E6_ECOLX</name>
<feature type="region of interest" description="Disordered" evidence="1">
    <location>
        <begin position="30"/>
        <end position="50"/>
    </location>
</feature>
<evidence type="ECO:0000256" key="1">
    <source>
        <dbReference type="SAM" id="MobiDB-lite"/>
    </source>
</evidence>
<gene>
    <name evidence="3" type="ORF">R8G00_26925</name>
</gene>
<evidence type="ECO:0000256" key="2">
    <source>
        <dbReference type="SAM" id="SignalP"/>
    </source>
</evidence>
<evidence type="ECO:0000313" key="4">
    <source>
        <dbReference type="Proteomes" id="UP001271591"/>
    </source>
</evidence>
<organism evidence="3 4">
    <name type="scientific">Escherichia coli</name>
    <dbReference type="NCBI Taxonomy" id="562"/>
    <lineage>
        <taxon>Bacteria</taxon>
        <taxon>Pseudomonadati</taxon>
        <taxon>Pseudomonadota</taxon>
        <taxon>Gammaproteobacteria</taxon>
        <taxon>Enterobacterales</taxon>
        <taxon>Enterobacteriaceae</taxon>
        <taxon>Escherichia</taxon>
    </lineage>
</organism>
<keyword evidence="2" id="KW-0732">Signal</keyword>
<protein>
    <recommendedName>
        <fullName evidence="5">Lipoprotein</fullName>
    </recommendedName>
</protein>
<dbReference type="Proteomes" id="UP001271591">
    <property type="component" value="Unassembled WGS sequence"/>
</dbReference>